<dbReference type="EC" id="2.4.-.-" evidence="3"/>
<keyword evidence="4" id="KW-1185">Reference proteome</keyword>
<dbReference type="SUPFAM" id="SSF53756">
    <property type="entry name" value="UDP-Glycosyltransferase/glycogen phosphorylase"/>
    <property type="match status" value="1"/>
</dbReference>
<evidence type="ECO:0000313" key="3">
    <source>
        <dbReference type="EMBL" id="MFD2158954.1"/>
    </source>
</evidence>
<dbReference type="Pfam" id="PF13439">
    <property type="entry name" value="Glyco_transf_4"/>
    <property type="match status" value="1"/>
</dbReference>
<dbReference type="PANTHER" id="PTHR12526">
    <property type="entry name" value="GLYCOSYLTRANSFERASE"/>
    <property type="match status" value="1"/>
</dbReference>
<dbReference type="EMBL" id="JBHUJB010000035">
    <property type="protein sequence ID" value="MFD2158954.1"/>
    <property type="molecule type" value="Genomic_DNA"/>
</dbReference>
<dbReference type="InterPro" id="IPR028098">
    <property type="entry name" value="Glyco_trans_4-like_N"/>
</dbReference>
<dbReference type="CDD" id="cd03801">
    <property type="entry name" value="GT4_PimA-like"/>
    <property type="match status" value="1"/>
</dbReference>
<feature type="domain" description="Glycosyltransferase subfamily 4-like N-terminal" evidence="2">
    <location>
        <begin position="13"/>
        <end position="151"/>
    </location>
</feature>
<accession>A0ABW4ZAR1</accession>
<evidence type="ECO:0000313" key="4">
    <source>
        <dbReference type="Proteomes" id="UP001597389"/>
    </source>
</evidence>
<keyword evidence="3" id="KW-0328">Glycosyltransferase</keyword>
<comment type="caution">
    <text evidence="3">The sequence shown here is derived from an EMBL/GenBank/DDBJ whole genome shotgun (WGS) entry which is preliminary data.</text>
</comment>
<dbReference type="RefSeq" id="WP_377087261.1">
    <property type="nucleotide sequence ID" value="NZ_JBHSJL010000014.1"/>
</dbReference>
<protein>
    <submittedName>
        <fullName evidence="3">Glycosyltransferase family 4 protein</fullName>
        <ecNumber evidence="3">2.4.-.-</ecNumber>
    </submittedName>
</protein>
<name>A0ABW4ZAR1_9BACT</name>
<dbReference type="Gene3D" id="3.40.50.2000">
    <property type="entry name" value="Glycogen Phosphorylase B"/>
    <property type="match status" value="2"/>
</dbReference>
<dbReference type="Pfam" id="PF00534">
    <property type="entry name" value="Glycos_transf_1"/>
    <property type="match status" value="1"/>
</dbReference>
<gene>
    <name evidence="3" type="ORF">ACFSW8_08600</name>
</gene>
<reference evidence="4" key="1">
    <citation type="journal article" date="2019" name="Int. J. Syst. Evol. Microbiol.">
        <title>The Global Catalogue of Microorganisms (GCM) 10K type strain sequencing project: providing services to taxonomists for standard genome sequencing and annotation.</title>
        <authorList>
            <consortium name="The Broad Institute Genomics Platform"/>
            <consortium name="The Broad Institute Genome Sequencing Center for Infectious Disease"/>
            <person name="Wu L."/>
            <person name="Ma J."/>
        </authorList>
    </citation>
    <scope>NUCLEOTIDE SEQUENCE [LARGE SCALE GENOMIC DNA]</scope>
    <source>
        <strain evidence="4">CCUG 57942</strain>
    </source>
</reference>
<evidence type="ECO:0000259" key="2">
    <source>
        <dbReference type="Pfam" id="PF13439"/>
    </source>
</evidence>
<feature type="domain" description="Glycosyl transferase family 1" evidence="1">
    <location>
        <begin position="172"/>
        <end position="324"/>
    </location>
</feature>
<keyword evidence="3" id="KW-0808">Transferase</keyword>
<dbReference type="Proteomes" id="UP001597389">
    <property type="component" value="Unassembled WGS sequence"/>
</dbReference>
<sequence>MNIVFVLEHWGKGGTETYVERLGAKLIEIGHRVTLVLLGGREPSRQWSSETCLVLGSRRKQLKRLKSIVNQEDVGLVHLHLYVSMSIVSVYTKYSCDVPVVASWHLPLHVWNAMHKWLQVLALKCVDGAVGASELTARELSVYRGDVVAISPPITIPQSDMRPECSVAGNHIVGCGRMAAQKDWPTLLRALANLDKQGVEFLCTLIGGGELEDDYRSLSEELGLKDKVVFTGHVEPQLVAGLLSQADLFVLPSKFEGFGMAAVEAMALGIPTITSDFPASYEFLKEGETGTHFSVGDDKALAKRILWHLKHPEESQSLGLQGREFVVGNYEVEVIAKRHLTLYEKMITRR</sequence>
<proteinExistence type="predicted"/>
<evidence type="ECO:0000259" key="1">
    <source>
        <dbReference type="Pfam" id="PF00534"/>
    </source>
</evidence>
<organism evidence="3 4">
    <name type="scientific">Rubritalea tangerina</name>
    <dbReference type="NCBI Taxonomy" id="430798"/>
    <lineage>
        <taxon>Bacteria</taxon>
        <taxon>Pseudomonadati</taxon>
        <taxon>Verrucomicrobiota</taxon>
        <taxon>Verrucomicrobiia</taxon>
        <taxon>Verrucomicrobiales</taxon>
        <taxon>Rubritaleaceae</taxon>
        <taxon>Rubritalea</taxon>
    </lineage>
</organism>
<dbReference type="InterPro" id="IPR001296">
    <property type="entry name" value="Glyco_trans_1"/>
</dbReference>
<dbReference type="GO" id="GO:0016757">
    <property type="term" value="F:glycosyltransferase activity"/>
    <property type="evidence" value="ECO:0007669"/>
    <property type="project" value="UniProtKB-KW"/>
</dbReference>